<dbReference type="InterPro" id="IPR045935">
    <property type="entry name" value="DUF6355"/>
</dbReference>
<comment type="caution">
    <text evidence="2">The sequence shown here is derived from an EMBL/GenBank/DDBJ whole genome shotgun (WGS) entry which is preliminary data.</text>
</comment>
<dbReference type="EMBL" id="JBHLZU010000014">
    <property type="protein sequence ID" value="MFB9905519.1"/>
    <property type="molecule type" value="Genomic_DNA"/>
</dbReference>
<feature type="signal peptide" evidence="1">
    <location>
        <begin position="1"/>
        <end position="22"/>
    </location>
</feature>
<keyword evidence="3" id="KW-1185">Reference proteome</keyword>
<gene>
    <name evidence="2" type="ORF">ACFFQA_16410</name>
</gene>
<evidence type="ECO:0000313" key="2">
    <source>
        <dbReference type="EMBL" id="MFB9905519.1"/>
    </source>
</evidence>
<feature type="chain" id="PRO_5045729931" evidence="1">
    <location>
        <begin position="23"/>
        <end position="115"/>
    </location>
</feature>
<name>A0ABV6A0Q7_9PSEU</name>
<dbReference type="Pfam" id="PF19882">
    <property type="entry name" value="DUF6355"/>
    <property type="match status" value="1"/>
</dbReference>
<protein>
    <submittedName>
        <fullName evidence="2">DUF6355 family natural product biosynthesis protein</fullName>
    </submittedName>
</protein>
<proteinExistence type="predicted"/>
<dbReference type="RefSeq" id="WP_377852825.1">
    <property type="nucleotide sequence ID" value="NZ_JBHLZU010000014.1"/>
</dbReference>
<evidence type="ECO:0000256" key="1">
    <source>
        <dbReference type="SAM" id="SignalP"/>
    </source>
</evidence>
<keyword evidence="1" id="KW-0732">Signal</keyword>
<organism evidence="2 3">
    <name type="scientific">Allokutzneria oryzae</name>
    <dbReference type="NCBI Taxonomy" id="1378989"/>
    <lineage>
        <taxon>Bacteria</taxon>
        <taxon>Bacillati</taxon>
        <taxon>Actinomycetota</taxon>
        <taxon>Actinomycetes</taxon>
        <taxon>Pseudonocardiales</taxon>
        <taxon>Pseudonocardiaceae</taxon>
        <taxon>Allokutzneria</taxon>
    </lineage>
</organism>
<dbReference type="Proteomes" id="UP001589693">
    <property type="component" value="Unassembled WGS sequence"/>
</dbReference>
<evidence type="ECO:0000313" key="3">
    <source>
        <dbReference type="Proteomes" id="UP001589693"/>
    </source>
</evidence>
<accession>A0ABV6A0Q7</accession>
<sequence length="115" mass="12099">MKKFLPTRVVVLAVLATGVSVAGGPAVGAAVADVHSGGVSRSDVGVTKAPFCGYKRDSMSAVHSWWGNCTDRGQKIVLDYIMGPDQYKCTRPGSNIIDSTGTVQNAWVDQSNPIC</sequence>
<reference evidence="2 3" key="1">
    <citation type="submission" date="2024-09" db="EMBL/GenBank/DDBJ databases">
        <authorList>
            <person name="Sun Q."/>
            <person name="Mori K."/>
        </authorList>
    </citation>
    <scope>NUCLEOTIDE SEQUENCE [LARGE SCALE GENOMIC DNA]</scope>
    <source>
        <strain evidence="2 3">TBRC 7907</strain>
    </source>
</reference>